<organism evidence="1 2">
    <name type="scientific">Chilo suppressalis</name>
    <name type="common">Asiatic rice borer moth</name>
    <dbReference type="NCBI Taxonomy" id="168631"/>
    <lineage>
        <taxon>Eukaryota</taxon>
        <taxon>Metazoa</taxon>
        <taxon>Ecdysozoa</taxon>
        <taxon>Arthropoda</taxon>
        <taxon>Hexapoda</taxon>
        <taxon>Insecta</taxon>
        <taxon>Pterygota</taxon>
        <taxon>Neoptera</taxon>
        <taxon>Endopterygota</taxon>
        <taxon>Lepidoptera</taxon>
        <taxon>Glossata</taxon>
        <taxon>Ditrysia</taxon>
        <taxon>Pyraloidea</taxon>
        <taxon>Crambidae</taxon>
        <taxon>Crambinae</taxon>
        <taxon>Chilo</taxon>
    </lineage>
</organism>
<accession>A0ABN8B108</accession>
<dbReference type="Proteomes" id="UP001153292">
    <property type="component" value="Chromosome 2"/>
</dbReference>
<gene>
    <name evidence="1" type="ORF">CHILSU_LOCUS5044</name>
</gene>
<sequence>MLQLSCTWTIYAQIIKEGLKRYGSVIAQNSHLGWFISGKVEEKHTETREVVLMNSQLVTDKIIRRFWKSEELHPKNRKKTARETECEEISKRTHSRTDSGCYIKYNGTRLGVSKSLAVKRLLQTEQRHQRNEDLHKRYRGFMDDYEELQDMKKDSFKKRKKNHQATC</sequence>
<keyword evidence="2" id="KW-1185">Reference proteome</keyword>
<reference evidence="1" key="1">
    <citation type="submission" date="2021-12" db="EMBL/GenBank/DDBJ databases">
        <authorList>
            <person name="King R."/>
        </authorList>
    </citation>
    <scope>NUCLEOTIDE SEQUENCE</scope>
</reference>
<evidence type="ECO:0000313" key="1">
    <source>
        <dbReference type="EMBL" id="CAH0401806.1"/>
    </source>
</evidence>
<proteinExistence type="predicted"/>
<evidence type="ECO:0000313" key="2">
    <source>
        <dbReference type="Proteomes" id="UP001153292"/>
    </source>
</evidence>
<protein>
    <submittedName>
        <fullName evidence="1">Uncharacterized protein</fullName>
    </submittedName>
</protein>
<name>A0ABN8B108_CHISP</name>
<dbReference type="EMBL" id="OU963895">
    <property type="protein sequence ID" value="CAH0401806.1"/>
    <property type="molecule type" value="Genomic_DNA"/>
</dbReference>